<dbReference type="Gene3D" id="1.10.287.1490">
    <property type="match status" value="1"/>
</dbReference>
<accession>A0A7C8MDQ4</accession>
<feature type="non-terminal residue" evidence="2">
    <location>
        <position position="1"/>
    </location>
</feature>
<dbReference type="EMBL" id="JAADJZ010000004">
    <property type="protein sequence ID" value="KAF2875756.1"/>
    <property type="molecule type" value="Genomic_DNA"/>
</dbReference>
<keyword evidence="3" id="KW-1185">Reference proteome</keyword>
<organism evidence="2 3">
    <name type="scientific">Massariosphaeria phaeospora</name>
    <dbReference type="NCBI Taxonomy" id="100035"/>
    <lineage>
        <taxon>Eukaryota</taxon>
        <taxon>Fungi</taxon>
        <taxon>Dikarya</taxon>
        <taxon>Ascomycota</taxon>
        <taxon>Pezizomycotina</taxon>
        <taxon>Dothideomycetes</taxon>
        <taxon>Pleosporomycetidae</taxon>
        <taxon>Pleosporales</taxon>
        <taxon>Pleosporales incertae sedis</taxon>
        <taxon>Massariosphaeria</taxon>
    </lineage>
</organism>
<dbReference type="OrthoDB" id="3776185at2759"/>
<sequence length="541" mass="59570">SAATFWAQKKKGITNGTPAAKTPAVQNTPAPKAATENASSLVLTRKSDAGTNGASSPANGLSVVSKATGRSWADDFDDDDDQTLNSPLSAKMAPRIHELEAQVEAKDERIEELKQSLGLEGHRVKDLETAIEDKDRRIAELETDAEKKREMMAKLDEALSQASDRGEEMDQLVKQMEATFNEQTARIQELEMQLETANDTAARRPEPTAPEAKQVEETASEAIHANEEITQEETLKSEVVDTASKASETTAIAQDGKSKASTPAFRDISEPVFATPETVKAAPPVPPAPKLKMGIDMSKYGKKPATVTKDVKSGACKPIRTGTSAARKSDVMPTINPLKDMRSMSREQRQPFANGGDVDIMVGTTAITVPKYMYMQVSANANNFFTKNPTATKIQFPAGSMDITSVQHIARWMIDHTYCGRVFSINLHNDERKNLQVMRASRMLGLRNMYVAHFTRGMCDRLREKMPSPELMALIEELSVDNDPVFDCLANNLATQRFKNNLPHPQAFEAFLAKHPKLAAAIAKIEDKLRINRTRRSSKSR</sequence>
<evidence type="ECO:0000313" key="2">
    <source>
        <dbReference type="EMBL" id="KAF2875756.1"/>
    </source>
</evidence>
<comment type="caution">
    <text evidence="2">The sequence shown here is derived from an EMBL/GenBank/DDBJ whole genome shotgun (WGS) entry which is preliminary data.</text>
</comment>
<protein>
    <recommendedName>
        <fullName evidence="4">BTB domain-containing protein</fullName>
    </recommendedName>
</protein>
<evidence type="ECO:0000256" key="1">
    <source>
        <dbReference type="SAM" id="MobiDB-lite"/>
    </source>
</evidence>
<evidence type="ECO:0000313" key="3">
    <source>
        <dbReference type="Proteomes" id="UP000481861"/>
    </source>
</evidence>
<dbReference type="AlphaFoldDB" id="A0A7C8MDQ4"/>
<feature type="non-terminal residue" evidence="2">
    <location>
        <position position="541"/>
    </location>
</feature>
<dbReference type="SUPFAM" id="SSF57997">
    <property type="entry name" value="Tropomyosin"/>
    <property type="match status" value="1"/>
</dbReference>
<feature type="region of interest" description="Disordered" evidence="1">
    <location>
        <begin position="197"/>
        <end position="218"/>
    </location>
</feature>
<evidence type="ECO:0008006" key="4">
    <source>
        <dbReference type="Google" id="ProtNLM"/>
    </source>
</evidence>
<feature type="compositionally biased region" description="Polar residues" evidence="1">
    <location>
        <begin position="49"/>
        <end position="59"/>
    </location>
</feature>
<gene>
    <name evidence="2" type="ORF">BDV95DRAFT_461700</name>
</gene>
<dbReference type="Proteomes" id="UP000481861">
    <property type="component" value="Unassembled WGS sequence"/>
</dbReference>
<proteinExistence type="predicted"/>
<feature type="region of interest" description="Disordered" evidence="1">
    <location>
        <begin position="1"/>
        <end position="91"/>
    </location>
</feature>
<reference evidence="2 3" key="1">
    <citation type="submission" date="2020-01" db="EMBL/GenBank/DDBJ databases">
        <authorList>
            <consortium name="DOE Joint Genome Institute"/>
            <person name="Haridas S."/>
            <person name="Albert R."/>
            <person name="Binder M."/>
            <person name="Bloem J."/>
            <person name="Labutti K."/>
            <person name="Salamov A."/>
            <person name="Andreopoulos B."/>
            <person name="Baker S.E."/>
            <person name="Barry K."/>
            <person name="Bills G."/>
            <person name="Bluhm B.H."/>
            <person name="Cannon C."/>
            <person name="Castanera R."/>
            <person name="Culley D.E."/>
            <person name="Daum C."/>
            <person name="Ezra D."/>
            <person name="Gonzalez J.B."/>
            <person name="Henrissat B."/>
            <person name="Kuo A."/>
            <person name="Liang C."/>
            <person name="Lipzen A."/>
            <person name="Lutzoni F."/>
            <person name="Magnuson J."/>
            <person name="Mondo S."/>
            <person name="Nolan M."/>
            <person name="Ohm R."/>
            <person name="Pangilinan J."/>
            <person name="Park H.-J.H."/>
            <person name="Ramirez L."/>
            <person name="Alfaro M."/>
            <person name="Sun H."/>
            <person name="Tritt A."/>
            <person name="Yoshinaga Y."/>
            <person name="Zwiers L.-H.L."/>
            <person name="Turgeon B.G."/>
            <person name="Goodwin S.B."/>
            <person name="Spatafora J.W."/>
            <person name="Crous P.W."/>
            <person name="Grigoriev I.V."/>
        </authorList>
    </citation>
    <scope>NUCLEOTIDE SEQUENCE [LARGE SCALE GENOMIC DNA]</scope>
    <source>
        <strain evidence="2 3">CBS 611.86</strain>
    </source>
</reference>
<name>A0A7C8MDQ4_9PLEO</name>